<dbReference type="EMBL" id="ATCN01000831">
    <property type="protein sequence ID" value="EPR78370.1"/>
    <property type="molecule type" value="Genomic_DNA"/>
</dbReference>
<dbReference type="Proteomes" id="UP000014978">
    <property type="component" value="Unassembled WGS sequence"/>
</dbReference>
<reference evidence="2" key="1">
    <citation type="journal article" date="2013" name="PLoS Genet.">
        <title>The genome of Spraguea lophii and the basis of host-microsporidian interactions.</title>
        <authorList>
            <person name="Campbell S.E."/>
            <person name="Williams T.A."/>
            <person name="Yousuf A."/>
            <person name="Soanes D.M."/>
            <person name="Paszkiewicz K.H."/>
            <person name="Williams B.A.P."/>
        </authorList>
    </citation>
    <scope>NUCLEOTIDE SEQUENCE [LARGE SCALE GENOMIC DNA]</scope>
    <source>
        <strain evidence="2">42_110</strain>
    </source>
</reference>
<organism evidence="1 2">
    <name type="scientific">Spraguea lophii (strain 42_110)</name>
    <name type="common">Microsporidian parasite</name>
    <dbReference type="NCBI Taxonomy" id="1358809"/>
    <lineage>
        <taxon>Eukaryota</taxon>
        <taxon>Fungi</taxon>
        <taxon>Fungi incertae sedis</taxon>
        <taxon>Microsporidia</taxon>
        <taxon>Spragueidae</taxon>
        <taxon>Spraguea</taxon>
    </lineage>
</organism>
<proteinExistence type="predicted"/>
<dbReference type="AlphaFoldDB" id="S7W6D2"/>
<evidence type="ECO:0000313" key="1">
    <source>
        <dbReference type="EMBL" id="EPR78370.1"/>
    </source>
</evidence>
<dbReference type="InterPro" id="IPR036322">
    <property type="entry name" value="WD40_repeat_dom_sf"/>
</dbReference>
<dbReference type="InParanoid" id="S7W6D2"/>
<dbReference type="HOGENOM" id="CLU_940651_0_0_1"/>
<keyword evidence="2" id="KW-1185">Reference proteome</keyword>
<dbReference type="Gene3D" id="2.130.10.10">
    <property type="entry name" value="YVTN repeat-like/Quinoprotein amine dehydrogenase"/>
    <property type="match status" value="1"/>
</dbReference>
<sequence length="296" mass="34524">MDHFLSSIITYNNIDDTTLSKVANHYKLPGISKIYFIDKIPAFVYNYYDGIFKIYQPDPFKEIGSFKAPDVSSFALYGDFLFLLYDDRIDVLSIHGYLCVFKDDFKNSIIESRGDMLHVKKDNYVKIYSFQKTENIGTGEDLTNEVHYKLKFKKSVYYDAYFENDSITVIANKKDVYVKTRKGHEFTVRFPDDVTCLIVDTLLTKILAGTKSGTIYSCRLDNSGQQKSIVFHSSAIKKMELSFCERYVYSLTENELTVWDFTHHILIESIENVNDFMTFFGDKCNFTEKYPHFKNK</sequence>
<evidence type="ECO:0000313" key="2">
    <source>
        <dbReference type="Proteomes" id="UP000014978"/>
    </source>
</evidence>
<dbReference type="SUPFAM" id="SSF50978">
    <property type="entry name" value="WD40 repeat-like"/>
    <property type="match status" value="1"/>
</dbReference>
<dbReference type="OrthoDB" id="2190279at2759"/>
<name>S7W6D2_SPRLO</name>
<dbReference type="InterPro" id="IPR015943">
    <property type="entry name" value="WD40/YVTN_repeat-like_dom_sf"/>
</dbReference>
<dbReference type="VEuPathDB" id="MicrosporidiaDB:SLOPH_1787"/>
<comment type="caution">
    <text evidence="1">The sequence shown here is derived from an EMBL/GenBank/DDBJ whole genome shotgun (WGS) entry which is preliminary data.</text>
</comment>
<gene>
    <name evidence="1" type="ORF">SLOPH_1787</name>
</gene>
<protein>
    <submittedName>
        <fullName evidence="1">Uncharacterized protein</fullName>
    </submittedName>
</protein>
<accession>S7W6D2</accession>